<proteinExistence type="predicted"/>
<dbReference type="RefSeq" id="WP_010312718.1">
    <property type="nucleotide sequence ID" value="NZ_CP061007.1"/>
</dbReference>
<dbReference type="EMBL" id="PJNB01000001">
    <property type="protein sequence ID" value="PKW13228.1"/>
    <property type="molecule type" value="Genomic_DNA"/>
</dbReference>
<evidence type="ECO:0000313" key="3">
    <source>
        <dbReference type="Proteomes" id="UP000233786"/>
    </source>
</evidence>
<organism evidence="2 3">
    <name type="scientific">Saccharopolyspora spinosa</name>
    <dbReference type="NCBI Taxonomy" id="60894"/>
    <lineage>
        <taxon>Bacteria</taxon>
        <taxon>Bacillati</taxon>
        <taxon>Actinomycetota</taxon>
        <taxon>Actinomycetes</taxon>
        <taxon>Pseudonocardiales</taxon>
        <taxon>Pseudonocardiaceae</taxon>
        <taxon>Saccharopolyspora</taxon>
    </lineage>
</organism>
<sequence length="41" mass="4412">MLVLVREAIPANDAGSAAPVSADDQHDDHQHGVDDQDDRDD</sequence>
<evidence type="ECO:0000256" key="1">
    <source>
        <dbReference type="SAM" id="MobiDB-lite"/>
    </source>
</evidence>
<reference evidence="2" key="1">
    <citation type="submission" date="2017-12" db="EMBL/GenBank/DDBJ databases">
        <title>Sequencing the genomes of 1000 Actinobacteria strains.</title>
        <authorList>
            <person name="Klenk H.-P."/>
        </authorList>
    </citation>
    <scope>NUCLEOTIDE SEQUENCE [LARGE SCALE GENOMIC DNA]</scope>
    <source>
        <strain evidence="2">DSM 44228</strain>
    </source>
</reference>
<dbReference type="Proteomes" id="UP000233786">
    <property type="component" value="Unassembled WGS sequence"/>
</dbReference>
<gene>
    <name evidence="2" type="ORF">A8926_0737</name>
</gene>
<keyword evidence="3" id="KW-1185">Reference proteome</keyword>
<comment type="caution">
    <text evidence="2">The sequence shown here is derived from an EMBL/GenBank/DDBJ whole genome shotgun (WGS) entry which is preliminary data.</text>
</comment>
<dbReference type="AlphaFoldDB" id="A0A2N3XRC5"/>
<protein>
    <submittedName>
        <fullName evidence="2">Uncharacterized protein</fullName>
    </submittedName>
</protein>
<accession>A0A2N3XRC5</accession>
<evidence type="ECO:0000313" key="2">
    <source>
        <dbReference type="EMBL" id="PKW13228.1"/>
    </source>
</evidence>
<name>A0A2N3XRC5_SACSN</name>
<feature type="compositionally biased region" description="Basic and acidic residues" evidence="1">
    <location>
        <begin position="23"/>
        <end position="34"/>
    </location>
</feature>
<feature type="region of interest" description="Disordered" evidence="1">
    <location>
        <begin position="8"/>
        <end position="41"/>
    </location>
</feature>